<organism evidence="1">
    <name type="scientific">Soybean thrips chu-like virus 3</name>
    <dbReference type="NCBI Taxonomy" id="2800865"/>
    <lineage>
        <taxon>Viruses</taxon>
        <taxon>Riboviria</taxon>
        <taxon>Orthornavirae</taxon>
        <taxon>Negarnaviricota</taxon>
        <taxon>Haploviricotina</taxon>
        <taxon>Monjiviricetes</taxon>
        <taxon>Jingchuvirales</taxon>
        <taxon>Chuviridae</taxon>
    </lineage>
</organism>
<accession>A0A7T8JIE9</accession>
<protein>
    <submittedName>
        <fullName evidence="1">Putative glycoprotein</fullName>
    </submittedName>
</protein>
<dbReference type="Pfam" id="PF24664">
    <property type="entry name" value="Monjiviricetes_fusion"/>
    <property type="match status" value="1"/>
</dbReference>
<sequence length="396" mass="44536">MYTTKALVFVVVAVCISLADSFIGYDCARTAPNITTFSLEHVDKCDYGAAQVNVSTIPIQLVQHTGLMPLKINVCRIKVNRQIKYCDWRKYASTIDETAYFHAITRDECADLITHGTIDYENHLLRELLPNMINYRSLTVAGTLEDDGDCYGSTYYTPGRTYSSVVVKVQLELFFGAQDAHISTKAKKVILPSGTRCDTAQNKCSEADGSHAFWEPIQDPACNYEEYVILFEGLGTKIVDESSVAPTMYFANSSKEVQFGLARTGKHNLCGYVLHATEDPSLFITEATPSSGPPCRRETKVEDVLLDSYFNTKIAYLARHVQTQFREMYKDVVLQRCRLERRVIENSLLHIREHPDLVAMIIMKAPGYVAIQAGEAAHLMPCEPITCQLRHVDHCY</sequence>
<reference evidence="1" key="1">
    <citation type="journal article" date="2020" name="Viruses">
        <title>Soybean Thrips (Thysanoptera: Thripidae) Harbor Highly Diverse Populations of Arthropod, Fungal and Plant Viruses.</title>
        <authorList>
            <person name="Thekke-Veetil T."/>
            <person name="Lagos-Kutz D."/>
            <person name="McCoppin N.K."/>
            <person name="Hartman G.L."/>
            <person name="Ju H.K."/>
            <person name="Lim H.S."/>
            <person name="Domier L.L."/>
        </authorList>
    </citation>
    <scope>NUCLEOTIDE SEQUENCE</scope>
    <source>
        <strain evidence="1">STN1</strain>
    </source>
</reference>
<proteinExistence type="predicted"/>
<dbReference type="EMBL" id="MT293151">
    <property type="protein sequence ID" value="QQP18730.2"/>
    <property type="molecule type" value="Viral_cRNA"/>
</dbReference>
<name>A0A7T8JIE9_9VIRU</name>
<evidence type="ECO:0000313" key="1">
    <source>
        <dbReference type="EMBL" id="QQP18730.2"/>
    </source>
</evidence>